<proteinExistence type="predicted"/>
<dbReference type="Gene3D" id="3.40.1260.10">
    <property type="entry name" value="DsrEFH-like"/>
    <property type="match status" value="1"/>
</dbReference>
<reference evidence="1" key="1">
    <citation type="submission" date="2024-03" db="EMBL/GenBank/DDBJ databases">
        <title>Deinococcus weizhi sp. nov., isolated from human skin.</title>
        <authorList>
            <person name="Wei Z."/>
            <person name="Tian F."/>
            <person name="Yang C."/>
            <person name="Xin L.T."/>
            <person name="Wen Z.J."/>
            <person name="Lan K.C."/>
            <person name="Yu L."/>
            <person name="Zhe W."/>
            <person name="Dan F.D."/>
            <person name="Jun W."/>
            <person name="Rui Z."/>
            <person name="Yong X.J."/>
            <person name="Ting Y."/>
            <person name="Wei X."/>
            <person name="Xu Z.G."/>
            <person name="Xin Z."/>
            <person name="Dong F.G."/>
            <person name="Ni X.M."/>
            <person name="Zheng M.G."/>
            <person name="Chun Y."/>
            <person name="Qian W.X."/>
        </authorList>
    </citation>
    <scope>NUCLEOTIDE SEQUENCE</scope>
    <source>
        <strain evidence="1">VB142</strain>
    </source>
</reference>
<gene>
    <name evidence="1" type="ORF">WDJ50_07885</name>
</gene>
<sequence length="111" mass="11893">MSDLKVVLHVSEADRWHAALGNLANLTALDDLPAVRVVVNGSAVYVLQGQHDQLGHMAKAAAKGVTFQVCQNSLRAHDIPEKALPDWATTVPNGVLALAEAQREGFAYIKP</sequence>
<dbReference type="InterPro" id="IPR003787">
    <property type="entry name" value="Sulphur_relay_DsrE/F-like"/>
</dbReference>
<organism evidence="1">
    <name type="scientific">Deinococcus sp. VB142</name>
    <dbReference type="NCBI Taxonomy" id="3112952"/>
    <lineage>
        <taxon>Bacteria</taxon>
        <taxon>Thermotogati</taxon>
        <taxon>Deinococcota</taxon>
        <taxon>Deinococci</taxon>
        <taxon>Deinococcales</taxon>
        <taxon>Deinococcaceae</taxon>
        <taxon>Deinococcus</taxon>
    </lineage>
</organism>
<protein>
    <submittedName>
        <fullName evidence="1">DsrE family protein</fullName>
    </submittedName>
</protein>
<dbReference type="SUPFAM" id="SSF75169">
    <property type="entry name" value="DsrEFH-like"/>
    <property type="match status" value="1"/>
</dbReference>
<evidence type="ECO:0000313" key="1">
    <source>
        <dbReference type="EMBL" id="WYF43353.1"/>
    </source>
</evidence>
<dbReference type="Pfam" id="PF02635">
    <property type="entry name" value="DsrE"/>
    <property type="match status" value="1"/>
</dbReference>
<dbReference type="InterPro" id="IPR027396">
    <property type="entry name" value="DsrEFH-like"/>
</dbReference>
<dbReference type="PANTHER" id="PTHR37691:SF1">
    <property type="entry name" value="BLR3518 PROTEIN"/>
    <property type="match status" value="1"/>
</dbReference>
<dbReference type="EMBL" id="CP149782">
    <property type="protein sequence ID" value="WYF43353.1"/>
    <property type="molecule type" value="Genomic_DNA"/>
</dbReference>
<accession>A0AAU6PZA9</accession>
<dbReference type="RefSeq" id="WP_339093956.1">
    <property type="nucleotide sequence ID" value="NZ_CP149782.1"/>
</dbReference>
<dbReference type="AlphaFoldDB" id="A0AAU6PZA9"/>
<dbReference type="PANTHER" id="PTHR37691">
    <property type="entry name" value="BLR3518 PROTEIN"/>
    <property type="match status" value="1"/>
</dbReference>
<name>A0AAU6PZA9_9DEIO</name>